<protein>
    <recommendedName>
        <fullName evidence="4">ABC-2 type transport system permease protein</fullName>
    </recommendedName>
</protein>
<feature type="transmembrane region" description="Helical" evidence="1">
    <location>
        <begin position="248"/>
        <end position="270"/>
    </location>
</feature>
<accession>A0A1I2QKD9</accession>
<feature type="transmembrane region" description="Helical" evidence="1">
    <location>
        <begin position="115"/>
        <end position="144"/>
    </location>
</feature>
<organism evidence="2 3">
    <name type="scientific">Ligilactobacillus ruminis DSM 20403 = NBRC 102161</name>
    <dbReference type="NCBI Taxonomy" id="1423798"/>
    <lineage>
        <taxon>Bacteria</taxon>
        <taxon>Bacillati</taxon>
        <taxon>Bacillota</taxon>
        <taxon>Bacilli</taxon>
        <taxon>Lactobacillales</taxon>
        <taxon>Lactobacillaceae</taxon>
        <taxon>Ligilactobacillus</taxon>
    </lineage>
</organism>
<name>A0A1I2QKD9_9LACO</name>
<proteinExistence type="predicted"/>
<evidence type="ECO:0008006" key="4">
    <source>
        <dbReference type="Google" id="ProtNLM"/>
    </source>
</evidence>
<feature type="transmembrane region" description="Helical" evidence="1">
    <location>
        <begin position="180"/>
        <end position="204"/>
    </location>
</feature>
<dbReference type="EMBL" id="FOPI01000009">
    <property type="protein sequence ID" value="SFG28788.1"/>
    <property type="molecule type" value="Genomic_DNA"/>
</dbReference>
<evidence type="ECO:0000313" key="2">
    <source>
        <dbReference type="EMBL" id="SFG28788.1"/>
    </source>
</evidence>
<evidence type="ECO:0000313" key="3">
    <source>
        <dbReference type="Proteomes" id="UP000182635"/>
    </source>
</evidence>
<feature type="transmembrane region" description="Helical" evidence="1">
    <location>
        <begin position="76"/>
        <end position="94"/>
    </location>
</feature>
<keyword evidence="1" id="KW-1133">Transmembrane helix</keyword>
<evidence type="ECO:0000256" key="1">
    <source>
        <dbReference type="SAM" id="Phobius"/>
    </source>
</evidence>
<keyword evidence="1" id="KW-0472">Membrane</keyword>
<keyword evidence="1" id="KW-0812">Transmembrane</keyword>
<feature type="transmembrane region" description="Helical" evidence="1">
    <location>
        <begin position="12"/>
        <end position="34"/>
    </location>
</feature>
<reference evidence="3" key="1">
    <citation type="submission" date="2016-10" db="EMBL/GenBank/DDBJ databases">
        <authorList>
            <person name="Varghese N."/>
            <person name="Submissions S."/>
        </authorList>
    </citation>
    <scope>NUCLEOTIDE SEQUENCE [LARGE SCALE GENOMIC DNA]</scope>
    <source>
        <strain evidence="3">DSM 20403</strain>
    </source>
</reference>
<dbReference type="AlphaFoldDB" id="A0A1I2QKD9"/>
<sequence length="275" mass="30264">MGAIFKVDLKRAFLSRGFLIAIWGGCILCVWQFAERIPSMLFIMKQVVSGNSGYDSPDVLYGSWLGAACGDVQNNYFFLILPLLAVLPIGSNLYQDIQTDYLKQLELRVKRKQVLFAKWLAAFVSGAVTVTLPLLLSLLLYMSFLPVTKMYSGGTAALMLGISDTDAIANVLLPEHPMIYTLFSLCLIFMISGLFAASSLITAYVSEYRAVALTLPFVLNLAILTVFKSVGWYEKSFTAYIQPGGTGAIGLVTNVMTILFLLITLLPVFFRLGDD</sequence>
<gene>
    <name evidence="2" type="ORF">SAMN02910432_00712</name>
</gene>
<feature type="transmembrane region" description="Helical" evidence="1">
    <location>
        <begin position="210"/>
        <end position="227"/>
    </location>
</feature>
<dbReference type="Proteomes" id="UP000182635">
    <property type="component" value="Unassembled WGS sequence"/>
</dbReference>